<evidence type="ECO:0000313" key="1">
    <source>
        <dbReference type="EMBL" id="ANT43614.1"/>
    </source>
</evidence>
<dbReference type="InterPro" id="IPR007020">
    <property type="entry name" value="DUF658"/>
</dbReference>
<sequence>MVVKVFDAYIEGEKKATGTIDEIADYFDLSRNSISLWIKNGKDPKKANHKYKHAILNKEKTKELIEQKKKEGRKLPASVYDYYDKGEFIMTGTAREISQFLNISKNNVYSYIQVGKHAFDYRKTRKHAILNEAETRKRFPLPSISSEEEFIETEEEFIETEEKERRKHETKEERRLRRKIRAQMAIENLRKEELGL</sequence>
<accession>A0A1P8BL50</accession>
<dbReference type="EMBL" id="KX160210">
    <property type="protein sequence ID" value="ANT43614.1"/>
    <property type="molecule type" value="Genomic_DNA"/>
</dbReference>
<name>A0A1P8BL50_9CAUD</name>
<protein>
    <submittedName>
        <fullName evidence="1">Uncharacterized protein</fullName>
    </submittedName>
</protein>
<dbReference type="Pfam" id="PF04936">
    <property type="entry name" value="DUF658"/>
    <property type="match status" value="1"/>
</dbReference>
<organism evidence="1 2">
    <name type="scientific">Lactococcus phage 62502</name>
    <dbReference type="NCBI Taxonomy" id="1868852"/>
    <lineage>
        <taxon>Viruses</taxon>
        <taxon>Duplodnaviria</taxon>
        <taxon>Heunggongvirae</taxon>
        <taxon>Uroviricota</taxon>
        <taxon>Caudoviricetes</taxon>
        <taxon>Vedamuthuvirus</taxon>
        <taxon>Vedamuthuvirus BM13</taxon>
    </lineage>
</organism>
<reference evidence="1 2" key="1">
    <citation type="journal article" date="2017" name="BMC Genomics">
        <title>Genetic and functional characterisation of the lactococcal P335 phage-host interactions.</title>
        <authorList>
            <person name="Mahony J."/>
            <person name="Oliveira J."/>
            <person name="Collins B."/>
            <person name="Hanemaaijer L."/>
            <person name="Lugli G.A."/>
            <person name="Neve H."/>
            <person name="Ventura M."/>
            <person name="Kouwen T.R."/>
            <person name="Cambillau C."/>
            <person name="van Sinderen D."/>
        </authorList>
    </citation>
    <scope>NUCLEOTIDE SEQUENCE [LARGE SCALE GENOMIC DNA]</scope>
</reference>
<dbReference type="Proteomes" id="UP000224873">
    <property type="component" value="Segment"/>
</dbReference>
<proteinExistence type="predicted"/>
<gene>
    <name evidence="1" type="ORF">DS62502_18</name>
</gene>
<evidence type="ECO:0000313" key="2">
    <source>
        <dbReference type="Proteomes" id="UP000224873"/>
    </source>
</evidence>